<protein>
    <submittedName>
        <fullName evidence="2">Uncharacterized protein</fullName>
    </submittedName>
</protein>
<feature type="compositionally biased region" description="Low complexity" evidence="1">
    <location>
        <begin position="125"/>
        <end position="136"/>
    </location>
</feature>
<name>A0ABT9N5I2_9ACTN</name>
<feature type="compositionally biased region" description="Polar residues" evidence="1">
    <location>
        <begin position="137"/>
        <end position="150"/>
    </location>
</feature>
<accession>A0ABT9N5I2</accession>
<feature type="region of interest" description="Disordered" evidence="1">
    <location>
        <begin position="238"/>
        <end position="269"/>
    </location>
</feature>
<comment type="caution">
    <text evidence="2">The sequence shown here is derived from an EMBL/GenBank/DDBJ whole genome shotgun (WGS) entry which is preliminary data.</text>
</comment>
<proteinExistence type="predicted"/>
<feature type="compositionally biased region" description="Basic residues" evidence="1">
    <location>
        <begin position="78"/>
        <end position="91"/>
    </location>
</feature>
<evidence type="ECO:0000313" key="3">
    <source>
        <dbReference type="Proteomes" id="UP001240984"/>
    </source>
</evidence>
<feature type="region of interest" description="Disordered" evidence="1">
    <location>
        <begin position="118"/>
        <end position="157"/>
    </location>
</feature>
<organism evidence="2 3">
    <name type="scientific">Catenuloplanes nepalensis</name>
    <dbReference type="NCBI Taxonomy" id="587533"/>
    <lineage>
        <taxon>Bacteria</taxon>
        <taxon>Bacillati</taxon>
        <taxon>Actinomycetota</taxon>
        <taxon>Actinomycetes</taxon>
        <taxon>Micromonosporales</taxon>
        <taxon>Micromonosporaceae</taxon>
        <taxon>Catenuloplanes</taxon>
    </lineage>
</organism>
<keyword evidence="3" id="KW-1185">Reference proteome</keyword>
<sequence>MRIFASSWRSPHQPGRRLSAPRRERGSRATGEPTNLASPALRRRHPHRRGVRRVLDTRCPDQGSRQGSVWWMPSRRGEARRRRGEARSGVRRGSLHTGAVCGLVRRVARCRLATRRRPAKIRLARPTSTSRTCSPSQDPSGRQPNVTAASASPADRRILPVSGRVSPLADGFNHWPPVCWSRSASRRTRVDLGAWTQRRLGLRSAAKNYQSCQLASSTVQLVIADECFYTACYPRSGSGISGRRKKARLESALPTPGRRSARTIRHPPAGGRAPAGDVIVLNYIRSAVMWL</sequence>
<gene>
    <name evidence="2" type="ORF">J2S43_007013</name>
</gene>
<feature type="compositionally biased region" description="Basic residues" evidence="1">
    <location>
        <begin position="41"/>
        <end position="52"/>
    </location>
</feature>
<evidence type="ECO:0000256" key="1">
    <source>
        <dbReference type="SAM" id="MobiDB-lite"/>
    </source>
</evidence>
<feature type="region of interest" description="Disordered" evidence="1">
    <location>
        <begin position="1"/>
        <end position="91"/>
    </location>
</feature>
<reference evidence="2 3" key="1">
    <citation type="submission" date="2023-07" db="EMBL/GenBank/DDBJ databases">
        <title>Sequencing the genomes of 1000 actinobacteria strains.</title>
        <authorList>
            <person name="Klenk H.-P."/>
        </authorList>
    </citation>
    <scope>NUCLEOTIDE SEQUENCE [LARGE SCALE GENOMIC DNA]</scope>
    <source>
        <strain evidence="2 3">DSM 44710</strain>
    </source>
</reference>
<dbReference type="Proteomes" id="UP001240984">
    <property type="component" value="Unassembled WGS sequence"/>
</dbReference>
<dbReference type="EMBL" id="JAUSRA010000001">
    <property type="protein sequence ID" value="MDP9798501.1"/>
    <property type="molecule type" value="Genomic_DNA"/>
</dbReference>
<evidence type="ECO:0000313" key="2">
    <source>
        <dbReference type="EMBL" id="MDP9798501.1"/>
    </source>
</evidence>